<dbReference type="EMBL" id="CP029211">
    <property type="protein sequence ID" value="AWI55649.1"/>
    <property type="molecule type" value="Genomic_DNA"/>
</dbReference>
<protein>
    <submittedName>
        <fullName evidence="2">Formylmethanofuran dehydrogenase subunit C</fullName>
    </submittedName>
</protein>
<dbReference type="SUPFAM" id="SSF69336">
    <property type="entry name" value="Alpha subunit of glutamate synthase, C-terminal domain"/>
    <property type="match status" value="1"/>
</dbReference>
<evidence type="ECO:0000313" key="2">
    <source>
        <dbReference type="EMBL" id="AWI55649.1"/>
    </source>
</evidence>
<accession>A0A2U8FX61</accession>
<gene>
    <name evidence="2" type="ORF">DEH84_18920</name>
</gene>
<evidence type="ECO:0000313" key="3">
    <source>
        <dbReference type="Proteomes" id="UP000244892"/>
    </source>
</evidence>
<keyword evidence="2" id="KW-0614">Plasmid</keyword>
<proteinExistence type="predicted"/>
<dbReference type="RefSeq" id="WP_109038758.1">
    <property type="nucleotide sequence ID" value="NZ_CP029211.1"/>
</dbReference>
<dbReference type="PANTHER" id="PTHR39673:SF5">
    <property type="entry name" value="TUNGSTEN-CONTAINING FORMYLMETHANOFURAN DEHYDROGENASE 2 SUBUNIT C"/>
    <property type="match status" value="1"/>
</dbReference>
<dbReference type="InterPro" id="IPR002489">
    <property type="entry name" value="Glu_synth_asu_C"/>
</dbReference>
<dbReference type="NCBIfam" id="TIGR03122">
    <property type="entry name" value="one_C_dehyd_C"/>
    <property type="match status" value="1"/>
</dbReference>
<dbReference type="GO" id="GO:0046914">
    <property type="term" value="F:transition metal ion binding"/>
    <property type="evidence" value="ECO:0007669"/>
    <property type="project" value="InterPro"/>
</dbReference>
<dbReference type="PANTHER" id="PTHR39673">
    <property type="entry name" value="TUNGSTEN FORMYLMETHANOFURAN DEHYDROGENASE, SUBUNIT C (FWDC)"/>
    <property type="match status" value="1"/>
</dbReference>
<dbReference type="Gene3D" id="2.160.20.60">
    <property type="entry name" value="Glutamate synthase, alpha subunit, C-terminal domain"/>
    <property type="match status" value="1"/>
</dbReference>
<name>A0A2U8FX61_9BURK</name>
<dbReference type="OrthoDB" id="8562860at2"/>
<keyword evidence="3" id="KW-1185">Reference proteome</keyword>
<dbReference type="KEGG" id="aon:DEH84_18920"/>
<geneLocation type="plasmid" evidence="3">
    <name>ptb101</name>
</geneLocation>
<dbReference type="InterPro" id="IPR017550">
    <property type="entry name" value="Formylmethanofuran_DH_suC"/>
</dbReference>
<evidence type="ECO:0000259" key="1">
    <source>
        <dbReference type="Pfam" id="PF01493"/>
    </source>
</evidence>
<sequence>MSGHLLRLHTQPALSIDLHTLHPERLRGLSATEVGHLPLRHGRDAATVGDFCHVSTATDMPDTLTLDGDFSRFHRIGQGLTDGHIVVTGSVGDLAGAGMRGGQLVIEGHARDLTGCEMAGGRLEVHGNVRDHAAGAQVGSLDGMRGGTFIVRGHAGARLADRMRRGTLVVCGDTGDHLASRMVAGTVLVGGRTGAHPAWGMRRGSLVFAGPAPDLGPTFAPNPADVRVAWQLLARHLASLAAGLVPQAVDLPRRAPARRTGDLSVSGIGDVFVLG</sequence>
<dbReference type="Pfam" id="PF01493">
    <property type="entry name" value="GXGXG"/>
    <property type="match status" value="1"/>
</dbReference>
<dbReference type="GO" id="GO:0018493">
    <property type="term" value="F:formylmethanofuran dehydrogenase activity"/>
    <property type="evidence" value="ECO:0007669"/>
    <property type="project" value="InterPro"/>
</dbReference>
<organism evidence="2 3">
    <name type="scientific">Aquabacterium olei</name>
    <dbReference type="NCBI Taxonomy" id="1296669"/>
    <lineage>
        <taxon>Bacteria</taxon>
        <taxon>Pseudomonadati</taxon>
        <taxon>Pseudomonadota</taxon>
        <taxon>Betaproteobacteria</taxon>
        <taxon>Burkholderiales</taxon>
        <taxon>Aquabacterium</taxon>
    </lineage>
</organism>
<dbReference type="AlphaFoldDB" id="A0A2U8FX61"/>
<reference evidence="2 3" key="1">
    <citation type="submission" date="2018-05" db="EMBL/GenBank/DDBJ databases">
        <title>complete genome sequence of Aquabacterium olei NBRC 110486.</title>
        <authorList>
            <person name="Tang B."/>
            <person name="Chang J."/>
            <person name="Zhang L."/>
            <person name="Yang H."/>
        </authorList>
    </citation>
    <scope>NUCLEOTIDE SEQUENCE [LARGE SCALE GENOMIC DNA]</scope>
    <source>
        <strain evidence="2 3">NBRC 110486</strain>
        <plasmid evidence="3">Plasmid ptb101</plasmid>
    </source>
</reference>
<feature type="domain" description="Glutamate synthase alpha subunit C-terminal" evidence="1">
    <location>
        <begin position="78"/>
        <end position="205"/>
    </location>
</feature>
<dbReference type="InterPro" id="IPR036485">
    <property type="entry name" value="Glu_synth_asu_C_sf"/>
</dbReference>
<dbReference type="GO" id="GO:0015948">
    <property type="term" value="P:methanogenesis"/>
    <property type="evidence" value="ECO:0007669"/>
    <property type="project" value="InterPro"/>
</dbReference>
<dbReference type="Proteomes" id="UP000244892">
    <property type="component" value="Plasmid pTB101"/>
</dbReference>